<feature type="compositionally biased region" description="Polar residues" evidence="13">
    <location>
        <begin position="40"/>
        <end position="61"/>
    </location>
</feature>
<dbReference type="GO" id="GO:0007018">
    <property type="term" value="P:microtubule-based movement"/>
    <property type="evidence" value="ECO:0007669"/>
    <property type="project" value="InterPro"/>
</dbReference>
<evidence type="ECO:0000256" key="4">
    <source>
        <dbReference type="ARBA" id="ARBA00022701"/>
    </source>
</evidence>
<keyword evidence="5 10" id="KW-0547">Nucleotide-binding</keyword>
<dbReference type="OrthoDB" id="3176171at2759"/>
<keyword evidence="9" id="KW-0206">Cytoskeleton</keyword>
<dbReference type="KEGG" id="bgt:106071445"/>
<evidence type="ECO:0000256" key="8">
    <source>
        <dbReference type="ARBA" id="ARBA00023175"/>
    </source>
</evidence>
<feature type="binding site" evidence="10">
    <location>
        <begin position="490"/>
        <end position="497"/>
    </location>
    <ligand>
        <name>ATP</name>
        <dbReference type="ChEBI" id="CHEBI:30616"/>
    </ligand>
</feature>
<evidence type="ECO:0000259" key="14">
    <source>
        <dbReference type="PROSITE" id="PS50067"/>
    </source>
</evidence>
<protein>
    <recommendedName>
        <fullName evidence="11">Kinesin-like protein</fullName>
    </recommendedName>
</protein>
<dbReference type="Gene3D" id="3.40.850.10">
    <property type="entry name" value="Kinesin motor domain"/>
    <property type="match status" value="1"/>
</dbReference>
<keyword evidence="3" id="KW-0963">Cytoplasm</keyword>
<dbReference type="GO" id="GO:0005874">
    <property type="term" value="C:microtubule"/>
    <property type="evidence" value="ECO:0007669"/>
    <property type="project" value="UniProtKB-KW"/>
</dbReference>
<dbReference type="GO" id="GO:0090307">
    <property type="term" value="P:mitotic spindle assembly"/>
    <property type="evidence" value="ECO:0007669"/>
    <property type="project" value="UniProtKB-ARBA"/>
</dbReference>
<proteinExistence type="inferred from homology"/>
<dbReference type="AlphaFoldDB" id="A0A2C9JX21"/>
<evidence type="ECO:0000256" key="5">
    <source>
        <dbReference type="ARBA" id="ARBA00022741"/>
    </source>
</evidence>
<dbReference type="GO" id="GO:0003777">
    <property type="term" value="F:microtubule motor activity"/>
    <property type="evidence" value="ECO:0007669"/>
    <property type="project" value="InterPro"/>
</dbReference>
<evidence type="ECO:0000256" key="13">
    <source>
        <dbReference type="SAM" id="MobiDB-lite"/>
    </source>
</evidence>
<feature type="compositionally biased region" description="Basic and acidic residues" evidence="13">
    <location>
        <begin position="7"/>
        <end position="37"/>
    </location>
</feature>
<dbReference type="SUPFAM" id="SSF52540">
    <property type="entry name" value="P-loop containing nucleoside triphosphate hydrolases"/>
    <property type="match status" value="1"/>
</dbReference>
<dbReference type="Gene3D" id="1.10.287.1490">
    <property type="match status" value="1"/>
</dbReference>
<evidence type="ECO:0000256" key="6">
    <source>
        <dbReference type="ARBA" id="ARBA00022840"/>
    </source>
</evidence>
<keyword evidence="6 10" id="KW-0067">ATP-binding</keyword>
<gene>
    <name evidence="15" type="primary">106071445</name>
</gene>
<evidence type="ECO:0000256" key="10">
    <source>
        <dbReference type="PROSITE-ProRule" id="PRU00283"/>
    </source>
</evidence>
<feature type="region of interest" description="Disordered" evidence="13">
    <location>
        <begin position="1"/>
        <end position="133"/>
    </location>
</feature>
<sequence>MRKKREAAKLDKSPAGRPDRFGRLKQSAHDLNHERKPLATRNNANVSKLPMSSTKLPMSSSRLKRARSPDICEPVGKKTKVDHSSNDSLLNSSKRSVSSSSLTKAASSALKSNMKKTGSSTNLMKKPAAGPVTSRNIQTVAAARNARSQIKPIANTVARPKPTPSSSFSRPAQNLDSSVVSTGMPKKRPAWDLKGRLQDMETFVQKQALDSSSLQNKMSEYLGRIALLESTNQKLSGDVEEKEVATKHAGQSIQELRNKLSALEQQHQESKRKLLNDIEDLEFQKQTLERHKITLEGDLAASLKEISQLKMTVSELTSSQATLRAELECTKVQLTSAHKNIAERDDIILEKINIIRMRDESIQDYQMRERCHETERRKLHNTIQELKGNIRVFCRVRPLLGEEQLGNNGIINHINFPDMDSKIIELDKLADVSVNESMLSSKTARGVSKYEFTFDKVFKPESSQSEVFEEISQLVQSALDGYNVCIFAYGQTGSGKTFTMEGSLDTESQLGMIPRAVKQIFKTSSDLSSKGWQYVMQASMLEIYNETIRDLLGKARDEKLEIKMIKGDNDVHVPNLTIFEVNNEDQVLGLLRKASENRAVAETKCNEHSSRSHSVFQLRLTGTNNITGESCKGMLNLVDLAGSEKVKDSGSEGLRLNEANKINSSLSHLQSVFLALTKKDKHIPYRNSKLTHLLQNSLGGNSKTLMFVNVSPKEECFSESLTSLRFATTVNQCNIGTAQKKK</sequence>
<name>A0A2C9JX21_BIOGL</name>
<evidence type="ECO:0000256" key="2">
    <source>
        <dbReference type="ARBA" id="ARBA00010899"/>
    </source>
</evidence>
<dbReference type="PANTHER" id="PTHR47972:SF45">
    <property type="entry name" value="PROTEIN CLARET SEGREGATIONAL"/>
    <property type="match status" value="1"/>
</dbReference>
<evidence type="ECO:0000313" key="16">
    <source>
        <dbReference type="Proteomes" id="UP000076420"/>
    </source>
</evidence>
<feature type="compositionally biased region" description="Basic and acidic residues" evidence="13">
    <location>
        <begin position="67"/>
        <end position="85"/>
    </location>
</feature>
<organism evidence="15 16">
    <name type="scientific">Biomphalaria glabrata</name>
    <name type="common">Bloodfluke planorb</name>
    <name type="synonym">Freshwater snail</name>
    <dbReference type="NCBI Taxonomy" id="6526"/>
    <lineage>
        <taxon>Eukaryota</taxon>
        <taxon>Metazoa</taxon>
        <taxon>Spiralia</taxon>
        <taxon>Lophotrochozoa</taxon>
        <taxon>Mollusca</taxon>
        <taxon>Gastropoda</taxon>
        <taxon>Heterobranchia</taxon>
        <taxon>Euthyneura</taxon>
        <taxon>Panpulmonata</taxon>
        <taxon>Hygrophila</taxon>
        <taxon>Lymnaeoidea</taxon>
        <taxon>Planorbidae</taxon>
        <taxon>Biomphalaria</taxon>
    </lineage>
</organism>
<accession>A0A2C9JX21</accession>
<dbReference type="RefSeq" id="XP_013087006.2">
    <property type="nucleotide sequence ID" value="XM_013231552.2"/>
</dbReference>
<feature type="coiled-coil region" evidence="12">
    <location>
        <begin position="246"/>
        <end position="298"/>
    </location>
</feature>
<evidence type="ECO:0000313" key="15">
    <source>
        <dbReference type="EnsemblMetazoa" id="BGLB009401-PB"/>
    </source>
</evidence>
<evidence type="ECO:0000256" key="12">
    <source>
        <dbReference type="SAM" id="Coils"/>
    </source>
</evidence>
<dbReference type="InterPro" id="IPR027417">
    <property type="entry name" value="P-loop_NTPase"/>
</dbReference>
<comment type="similarity">
    <text evidence="2">Belongs to the TRAFAC class myosin-kinesin ATPase superfamily. Kinesin family. KIN-14 subfamily.</text>
</comment>
<keyword evidence="4 11" id="KW-0493">Microtubule</keyword>
<feature type="compositionally biased region" description="Polar residues" evidence="13">
    <location>
        <begin position="164"/>
        <end position="181"/>
    </location>
</feature>
<evidence type="ECO:0000256" key="9">
    <source>
        <dbReference type="ARBA" id="ARBA00023212"/>
    </source>
</evidence>
<dbReference type="STRING" id="6526.A0A2C9JX21"/>
<dbReference type="PANTHER" id="PTHR47972">
    <property type="entry name" value="KINESIN-LIKE PROTEIN KLP-3"/>
    <property type="match status" value="1"/>
</dbReference>
<keyword evidence="8 10" id="KW-0505">Motor protein</keyword>
<dbReference type="PROSITE" id="PS50067">
    <property type="entry name" value="KINESIN_MOTOR_2"/>
    <property type="match status" value="1"/>
</dbReference>
<dbReference type="Pfam" id="PF00225">
    <property type="entry name" value="Kinesin"/>
    <property type="match status" value="1"/>
</dbReference>
<dbReference type="VEuPathDB" id="VectorBase:BGLAX_039239"/>
<dbReference type="InterPro" id="IPR001752">
    <property type="entry name" value="Kinesin_motor_dom"/>
</dbReference>
<dbReference type="CDD" id="cd01366">
    <property type="entry name" value="KISc_C_terminal"/>
    <property type="match status" value="1"/>
</dbReference>
<reference evidence="15" key="1">
    <citation type="submission" date="2020-05" db="UniProtKB">
        <authorList>
            <consortium name="EnsemblMetazoa"/>
        </authorList>
    </citation>
    <scope>IDENTIFICATION</scope>
    <source>
        <strain evidence="15">BB02</strain>
    </source>
</reference>
<dbReference type="EnsemblMetazoa" id="BGLB009401-RB">
    <property type="protein sequence ID" value="BGLB009401-PB"/>
    <property type="gene ID" value="BGLB009401"/>
</dbReference>
<dbReference type="GO" id="GO:0005524">
    <property type="term" value="F:ATP binding"/>
    <property type="evidence" value="ECO:0007669"/>
    <property type="project" value="UniProtKB-UniRule"/>
</dbReference>
<dbReference type="GO" id="GO:0008017">
    <property type="term" value="F:microtubule binding"/>
    <property type="evidence" value="ECO:0007669"/>
    <property type="project" value="InterPro"/>
</dbReference>
<feature type="region of interest" description="Disordered" evidence="13">
    <location>
        <begin position="156"/>
        <end position="187"/>
    </location>
</feature>
<evidence type="ECO:0000256" key="3">
    <source>
        <dbReference type="ARBA" id="ARBA00022490"/>
    </source>
</evidence>
<dbReference type="PROSITE" id="PS00411">
    <property type="entry name" value="KINESIN_MOTOR_1"/>
    <property type="match status" value="1"/>
</dbReference>
<dbReference type="InterPro" id="IPR027640">
    <property type="entry name" value="Kinesin-like_fam"/>
</dbReference>
<dbReference type="SMART" id="SM00129">
    <property type="entry name" value="KISc"/>
    <property type="match status" value="1"/>
</dbReference>
<dbReference type="InterPro" id="IPR019821">
    <property type="entry name" value="Kinesin_motor_CS"/>
</dbReference>
<keyword evidence="7 12" id="KW-0175">Coiled coil</keyword>
<feature type="domain" description="Kinesin motor" evidence="14">
    <location>
        <begin position="389"/>
        <end position="733"/>
    </location>
</feature>
<evidence type="ECO:0000256" key="11">
    <source>
        <dbReference type="RuleBase" id="RU000394"/>
    </source>
</evidence>
<feature type="compositionally biased region" description="Low complexity" evidence="13">
    <location>
        <begin position="86"/>
        <end position="112"/>
    </location>
</feature>
<evidence type="ECO:0000256" key="7">
    <source>
        <dbReference type="ARBA" id="ARBA00023054"/>
    </source>
</evidence>
<dbReference type="FunFam" id="3.40.850.10:FF:000065">
    <property type="entry name" value="Kinesin-like protein"/>
    <property type="match status" value="1"/>
</dbReference>
<evidence type="ECO:0000256" key="1">
    <source>
        <dbReference type="ARBA" id="ARBA00004245"/>
    </source>
</evidence>
<comment type="subcellular location">
    <subcellularLocation>
        <location evidence="1">Cytoplasm</location>
        <location evidence="1">Cytoskeleton</location>
    </subcellularLocation>
</comment>
<dbReference type="PRINTS" id="PR00380">
    <property type="entry name" value="KINESINHEAVY"/>
</dbReference>
<dbReference type="VEuPathDB" id="VectorBase:BGLB009401"/>
<dbReference type="Proteomes" id="UP000076420">
    <property type="component" value="Unassembled WGS sequence"/>
</dbReference>
<dbReference type="InterPro" id="IPR036961">
    <property type="entry name" value="Kinesin_motor_dom_sf"/>
</dbReference>